<accession>A0A859FG47</accession>
<evidence type="ECO:0000313" key="4">
    <source>
        <dbReference type="EMBL" id="QKS71206.1"/>
    </source>
</evidence>
<dbReference type="AlphaFoldDB" id="A0A859FG47"/>
<evidence type="ECO:0000313" key="5">
    <source>
        <dbReference type="Proteomes" id="UP000318138"/>
    </source>
</evidence>
<dbReference type="InterPro" id="IPR013785">
    <property type="entry name" value="Aldolase_TIM"/>
</dbReference>
<evidence type="ECO:0000256" key="1">
    <source>
        <dbReference type="ARBA" id="ARBA00022630"/>
    </source>
</evidence>
<dbReference type="Proteomes" id="UP000318138">
    <property type="component" value="Chromosome"/>
</dbReference>
<feature type="domain" description="NADH:flavin oxidoreductase/NADH oxidase N-terminal" evidence="3">
    <location>
        <begin position="10"/>
        <end position="335"/>
    </location>
</feature>
<reference evidence="5" key="1">
    <citation type="submission" date="2019-07" db="EMBL/GenBank/DDBJ databases">
        <title>Bacillus alkalisoli sp. nov. isolated from saline soil.</title>
        <authorList>
            <person name="Sun J.-Q."/>
            <person name="Xu L."/>
        </authorList>
    </citation>
    <scope>NUCLEOTIDE SEQUENCE [LARGE SCALE GENOMIC DNA]</scope>
    <source>
        <strain evidence="5">M4U3P1</strain>
    </source>
</reference>
<dbReference type="RefSeq" id="WP_176009242.1">
    <property type="nucleotide sequence ID" value="NZ_CP041372.2"/>
</dbReference>
<organism evidence="4 5">
    <name type="scientific">Paenalkalicoccus suaedae</name>
    <dbReference type="NCBI Taxonomy" id="2592382"/>
    <lineage>
        <taxon>Bacteria</taxon>
        <taxon>Bacillati</taxon>
        <taxon>Bacillota</taxon>
        <taxon>Bacilli</taxon>
        <taxon>Bacillales</taxon>
        <taxon>Bacillaceae</taxon>
        <taxon>Paenalkalicoccus</taxon>
    </lineage>
</organism>
<dbReference type="SUPFAM" id="SSF51395">
    <property type="entry name" value="FMN-linked oxidoreductases"/>
    <property type="match status" value="1"/>
</dbReference>
<dbReference type="GO" id="GO:0010181">
    <property type="term" value="F:FMN binding"/>
    <property type="evidence" value="ECO:0007669"/>
    <property type="project" value="InterPro"/>
</dbReference>
<dbReference type="InterPro" id="IPR001155">
    <property type="entry name" value="OxRdtase_FMN_N"/>
</dbReference>
<dbReference type="InterPro" id="IPR051799">
    <property type="entry name" value="NADH_flavin_oxidoreductase"/>
</dbReference>
<keyword evidence="2" id="KW-0560">Oxidoreductase</keyword>
<evidence type="ECO:0000259" key="3">
    <source>
        <dbReference type="Pfam" id="PF00724"/>
    </source>
</evidence>
<dbReference type="CDD" id="cd04733">
    <property type="entry name" value="OYE_like_2_FMN"/>
    <property type="match status" value="1"/>
</dbReference>
<dbReference type="Pfam" id="PF00724">
    <property type="entry name" value="Oxidored_FMN"/>
    <property type="match status" value="1"/>
</dbReference>
<protein>
    <submittedName>
        <fullName evidence="4">NADH:flavin oxidoreductase/NADH oxidase family protein</fullName>
    </submittedName>
</protein>
<keyword evidence="1" id="KW-0285">Flavoprotein</keyword>
<dbReference type="EMBL" id="CP041372">
    <property type="protein sequence ID" value="QKS71206.1"/>
    <property type="molecule type" value="Genomic_DNA"/>
</dbReference>
<dbReference type="KEGG" id="psua:FLK61_31325"/>
<keyword evidence="5" id="KW-1185">Reference proteome</keyword>
<dbReference type="Gene3D" id="3.20.20.70">
    <property type="entry name" value="Aldolase class I"/>
    <property type="match status" value="1"/>
</dbReference>
<sequence length="404" mass="45221">MTQLKTSYQHGNVTSKNRFFKSAMSEGLGTKDGLPDKRLETLYRTWANGGAGILVTGNVMIDKRYLGEPRNVILEDDRHLHAFKRWAQAGTENNTELWMQVNHPGKQVFKGVADEALAPSAILLDSPIEAFLARPREMSEAEIEDVIARFAETSFLAKQAGFTGVQIHGAHGYLISQFLSARHNKREDQWGGPIENRMRLLIRVYEAIREKVGADFPIGVKINSADFQRDSFSEEESLQVIRKLDEIGIDHVEISGGTYERPAMTGMKQSTKEREAYFLQFASLIRETMQVPLAVTGGFRSLSGMNQALGDGVTDFIGIARPLVVYPNLPHDLMYGGKESIELTRKKTGIPFVDDKAMLELTWYSQQLGYLAKGKQTKPDQSAYASLVKTIVKNGTEVFQKRRG</sequence>
<proteinExistence type="predicted"/>
<dbReference type="GO" id="GO:0016491">
    <property type="term" value="F:oxidoreductase activity"/>
    <property type="evidence" value="ECO:0007669"/>
    <property type="project" value="UniProtKB-KW"/>
</dbReference>
<evidence type="ECO:0000256" key="2">
    <source>
        <dbReference type="ARBA" id="ARBA00023002"/>
    </source>
</evidence>
<dbReference type="PANTHER" id="PTHR43656:SF2">
    <property type="entry name" value="BINDING OXIDOREDUCTASE, PUTATIVE (AFU_ORTHOLOGUE AFUA_2G08260)-RELATED"/>
    <property type="match status" value="1"/>
</dbReference>
<name>A0A859FG47_9BACI</name>
<gene>
    <name evidence="4" type="ORF">FLK61_31325</name>
</gene>
<dbReference type="PANTHER" id="PTHR43656">
    <property type="entry name" value="BINDING OXIDOREDUCTASE, PUTATIVE (AFU_ORTHOLOGUE AFUA_2G08260)-RELATED"/>
    <property type="match status" value="1"/>
</dbReference>